<evidence type="ECO:0000313" key="1">
    <source>
        <dbReference type="EMBL" id="MBP0441506.1"/>
    </source>
</evidence>
<protein>
    <submittedName>
        <fullName evidence="1">Uncharacterized protein</fullName>
    </submittedName>
</protein>
<accession>A0A8J7RNC3</accession>
<gene>
    <name evidence="1" type="ORF">J5Y06_22940</name>
</gene>
<name>A0A8J7RNC3_9HYPH</name>
<comment type="caution">
    <text evidence="1">The sequence shown here is derived from an EMBL/GenBank/DDBJ whole genome shotgun (WGS) entry which is preliminary data.</text>
</comment>
<reference evidence="1" key="1">
    <citation type="submission" date="2021-03" db="EMBL/GenBank/DDBJ databases">
        <title>Genome sequencing and assembly of Tianweitania sediminis.</title>
        <authorList>
            <person name="Chhetri G."/>
        </authorList>
    </citation>
    <scope>NUCLEOTIDE SEQUENCE</scope>
    <source>
        <strain evidence="1">Z8</strain>
    </source>
</reference>
<sequence length="87" mass="9692">MTQPDPMKAMRAIYDQSRGAREAAQQLQPLLTLLEHPEGEGPSPVEKLQEILETILVGQRQLHLSLEDLHAKADALLGSKRLVSMPR</sequence>
<dbReference type="AlphaFoldDB" id="A0A8J7RNC3"/>
<proteinExistence type="predicted"/>
<keyword evidence="2" id="KW-1185">Reference proteome</keyword>
<organism evidence="1 2">
    <name type="scientific">Tianweitania sediminis</name>
    <dbReference type="NCBI Taxonomy" id="1502156"/>
    <lineage>
        <taxon>Bacteria</taxon>
        <taxon>Pseudomonadati</taxon>
        <taxon>Pseudomonadota</taxon>
        <taxon>Alphaproteobacteria</taxon>
        <taxon>Hyphomicrobiales</taxon>
        <taxon>Phyllobacteriaceae</taxon>
        <taxon>Tianweitania</taxon>
    </lineage>
</organism>
<evidence type="ECO:0000313" key="2">
    <source>
        <dbReference type="Proteomes" id="UP000666240"/>
    </source>
</evidence>
<dbReference type="EMBL" id="JAGIYY010000019">
    <property type="protein sequence ID" value="MBP0441506.1"/>
    <property type="molecule type" value="Genomic_DNA"/>
</dbReference>
<dbReference type="RefSeq" id="WP_209337535.1">
    <property type="nucleotide sequence ID" value="NZ_JAGIYY010000019.1"/>
</dbReference>
<dbReference type="Proteomes" id="UP000666240">
    <property type="component" value="Unassembled WGS sequence"/>
</dbReference>